<organism evidence="1 2">
    <name type="scientific">Yersinia mollaretii (strain ATCC 43969 / DSM 18520 / CIP 103324 / CNY 7263 / WAIP 204)</name>
    <dbReference type="NCBI Taxonomy" id="349967"/>
    <lineage>
        <taxon>Bacteria</taxon>
        <taxon>Pseudomonadati</taxon>
        <taxon>Pseudomonadota</taxon>
        <taxon>Gammaproteobacteria</taxon>
        <taxon>Enterobacterales</taxon>
        <taxon>Yersiniaceae</taxon>
        <taxon>Yersinia</taxon>
    </lineage>
</organism>
<gene>
    <name evidence="1" type="ORF">ymoll0001_5920</name>
</gene>
<dbReference type="Proteomes" id="UP000003027">
    <property type="component" value="Unassembled WGS sequence"/>
</dbReference>
<sequence length="42" mass="4886">MSAIEILPTKIYQPKSDAINLRHNQPFTRPYKKCKSPQLNSK</sequence>
<comment type="caution">
    <text evidence="1">The sequence shown here is derived from an EMBL/GenBank/DDBJ whole genome shotgun (WGS) entry which is preliminary data.</text>
</comment>
<keyword evidence="2" id="KW-1185">Reference proteome</keyword>
<name>A0ABM9Y4S5_YERMW</name>
<reference evidence="1" key="1">
    <citation type="submission" date="2008-12" db="EMBL/GenBank/DDBJ databases">
        <title>Annotation of the Yersinia mollaretii ATCC 43969 genome.</title>
        <authorList>
            <person name="Read T.D."/>
            <person name="Akmal A."/>
            <person name="Bishop-Lilly K."/>
            <person name="Chen P.E."/>
            <person name="Cook C."/>
            <person name="Kiley M.P."/>
            <person name="Lentz S."/>
            <person name="Mateczun A."/>
            <person name="Nagarajan N."/>
            <person name="Nolan N."/>
            <person name="Osborne B.I."/>
            <person name="Pop M."/>
            <person name="Sozhamannan S."/>
            <person name="Stewart A.C."/>
            <person name="Sulakvelidze A."/>
            <person name="Thomason B."/>
            <person name="Willner K."/>
            <person name="Zwick M.E."/>
        </authorList>
    </citation>
    <scope>NUCLEOTIDE SEQUENCE [LARGE SCALE GENOMIC DNA]</scope>
    <source>
        <strain evidence="1">ATCC 43969</strain>
    </source>
</reference>
<dbReference type="EMBL" id="AALD02000071">
    <property type="protein sequence ID" value="EEQ08743.1"/>
    <property type="molecule type" value="Genomic_DNA"/>
</dbReference>
<evidence type="ECO:0000313" key="1">
    <source>
        <dbReference type="EMBL" id="EEQ08743.1"/>
    </source>
</evidence>
<evidence type="ECO:0000313" key="2">
    <source>
        <dbReference type="Proteomes" id="UP000003027"/>
    </source>
</evidence>
<proteinExistence type="predicted"/>
<protein>
    <submittedName>
        <fullName evidence="1">Uncharacterized protein</fullName>
    </submittedName>
</protein>
<accession>A0ABM9Y4S5</accession>